<gene>
    <name evidence="1" type="ORF">S06H3_11644</name>
</gene>
<organism evidence="1">
    <name type="scientific">marine sediment metagenome</name>
    <dbReference type="NCBI Taxonomy" id="412755"/>
    <lineage>
        <taxon>unclassified sequences</taxon>
        <taxon>metagenomes</taxon>
        <taxon>ecological metagenomes</taxon>
    </lineage>
</organism>
<dbReference type="AlphaFoldDB" id="X1MGV1"/>
<proteinExistence type="predicted"/>
<name>X1MGV1_9ZZZZ</name>
<evidence type="ECO:0000313" key="1">
    <source>
        <dbReference type="EMBL" id="GAI17316.1"/>
    </source>
</evidence>
<feature type="non-terminal residue" evidence="1">
    <location>
        <position position="48"/>
    </location>
</feature>
<sequence length="48" mass="5465">PPLLLSADKKYGKIKAIMNCQYSTPINLGTEEVPDWEYSELTCEFSQL</sequence>
<reference evidence="1" key="1">
    <citation type="journal article" date="2014" name="Front. Microbiol.">
        <title>High frequency of phylogenetically diverse reductive dehalogenase-homologous genes in deep subseafloor sedimentary metagenomes.</title>
        <authorList>
            <person name="Kawai M."/>
            <person name="Futagami T."/>
            <person name="Toyoda A."/>
            <person name="Takaki Y."/>
            <person name="Nishi S."/>
            <person name="Hori S."/>
            <person name="Arai W."/>
            <person name="Tsubouchi T."/>
            <person name="Morono Y."/>
            <person name="Uchiyama I."/>
            <person name="Ito T."/>
            <person name="Fujiyama A."/>
            <person name="Inagaki F."/>
            <person name="Takami H."/>
        </authorList>
    </citation>
    <scope>NUCLEOTIDE SEQUENCE</scope>
    <source>
        <strain evidence="1">Expedition CK06-06</strain>
    </source>
</reference>
<accession>X1MGV1</accession>
<feature type="non-terminal residue" evidence="1">
    <location>
        <position position="1"/>
    </location>
</feature>
<protein>
    <submittedName>
        <fullName evidence="1">Uncharacterized protein</fullName>
    </submittedName>
</protein>
<comment type="caution">
    <text evidence="1">The sequence shown here is derived from an EMBL/GenBank/DDBJ whole genome shotgun (WGS) entry which is preliminary data.</text>
</comment>
<dbReference type="EMBL" id="BARV01005736">
    <property type="protein sequence ID" value="GAI17316.1"/>
    <property type="molecule type" value="Genomic_DNA"/>
</dbReference>